<dbReference type="PANTHER" id="PTHR44943:SF8">
    <property type="entry name" value="TPR REPEAT-CONTAINING PROTEIN MJ0263"/>
    <property type="match status" value="1"/>
</dbReference>
<dbReference type="PANTHER" id="PTHR44943">
    <property type="entry name" value="CELLULOSE SYNTHASE OPERON PROTEIN C"/>
    <property type="match status" value="1"/>
</dbReference>
<evidence type="ECO:0000313" key="6">
    <source>
        <dbReference type="EMBL" id="BAX79722.1"/>
    </source>
</evidence>
<keyword evidence="7" id="KW-1185">Reference proteome</keyword>
<gene>
    <name evidence="6" type="ORF">ALGA_1338</name>
</gene>
<dbReference type="Proteomes" id="UP000218267">
    <property type="component" value="Chromosome"/>
</dbReference>
<evidence type="ECO:0000256" key="4">
    <source>
        <dbReference type="PROSITE-ProRule" id="PRU00339"/>
    </source>
</evidence>
<dbReference type="RefSeq" id="WP_096428611.1">
    <property type="nucleotide sequence ID" value="NZ_AP018042.1"/>
</dbReference>
<dbReference type="SMART" id="SM00028">
    <property type="entry name" value="TPR"/>
    <property type="match status" value="6"/>
</dbReference>
<dbReference type="OrthoDB" id="9763354at2"/>
<evidence type="ECO:0000259" key="5">
    <source>
        <dbReference type="Pfam" id="PF13525"/>
    </source>
</evidence>
<dbReference type="Pfam" id="PF13432">
    <property type="entry name" value="TPR_16"/>
    <property type="match status" value="1"/>
</dbReference>
<keyword evidence="1" id="KW-0732">Signal</keyword>
<reference evidence="6 7" key="1">
    <citation type="journal article" date="2018" name="Mar. Genomics">
        <title>Complete genome sequence of Marinifilaceae bacterium strain SPP2, isolated from the Antarctic marine sediment.</title>
        <authorList>
            <person name="Watanabe M."/>
            <person name="Kojima H."/>
            <person name="Fukui M."/>
        </authorList>
    </citation>
    <scope>NUCLEOTIDE SEQUENCE [LARGE SCALE GENOMIC DNA]</scope>
    <source>
        <strain evidence="6 7">SPP2</strain>
    </source>
</reference>
<proteinExistence type="predicted"/>
<name>A0A1Y1CI69_9BACT</name>
<keyword evidence="3 4" id="KW-0802">TPR repeat</keyword>
<dbReference type="Pfam" id="PF13525">
    <property type="entry name" value="YfiO"/>
    <property type="match status" value="1"/>
</dbReference>
<dbReference type="InterPro" id="IPR011990">
    <property type="entry name" value="TPR-like_helical_dom_sf"/>
</dbReference>
<dbReference type="Gene3D" id="1.25.40.10">
    <property type="entry name" value="Tetratricopeptide repeat domain"/>
    <property type="match status" value="3"/>
</dbReference>
<sequence>MKKIIVSILILISFLGSEYAYSQQSIQTDSQLAFNYFRDKEYRPASSLFYNLHKITRSRTYFNYYIDCLIQLENFQEAEKAIKKEIKKNPDDRSFLIDLGYVYKTAGESEKSLDEYNNVLDQLIPVKSEITNIANAFMSKREYDFAIKTYEKGRVLINQEHLFHLEMANIFLSQRDFEKMVSEYLLALTIDPTQLKLVQNHLQSALFQDINSSLDPILKNQLLHKIQTETENLQFKELLQWYFMQKKQFNAAFTQARSIDLIGKEDGFRLLSLAIASSTNDDFETALKCYQLVINKGSASPNYINARMGDLETQYLMLQKHKPASKLEWIELSEQYQKFFAEENNPVVTSNAIIQYAHINSFELNNSAKSIELLEKALGSSGINPQNKSKLKLELADIKLFADEKWDAILLYSQIEKSEKNNSIGFEAKFRKAKVSYFMGELKWAKAQLDALKGSTSKLIANDAIYLSQLISDNSTLDTSYTAMRTFAEAEFLVYQRKDSLAILKLDELLKNHPGHSLTDEVYFLKFKIYSEANKTEQAILSLSKIIEEHPYEILAAKALFTQGELFEKGNKAEQAMENYKILVTEYPDSIYSIEARKKLSELRK</sequence>
<dbReference type="KEGG" id="mbas:ALGA_1338"/>
<evidence type="ECO:0000313" key="7">
    <source>
        <dbReference type="Proteomes" id="UP000218267"/>
    </source>
</evidence>
<evidence type="ECO:0000256" key="1">
    <source>
        <dbReference type="ARBA" id="ARBA00022729"/>
    </source>
</evidence>
<dbReference type="InterPro" id="IPR039565">
    <property type="entry name" value="BamD-like"/>
</dbReference>
<accession>A0A1Y1CI69</accession>
<dbReference type="AlphaFoldDB" id="A0A1Y1CI69"/>
<reference evidence="7" key="2">
    <citation type="journal article" date="2020" name="Antonie Van Leeuwenhoek">
        <title>Labilibaculum antarcticum sp. nov., a novel facultative anaerobic, psychrotorelant bacterium isolated from marine sediment of Antarctica.</title>
        <authorList>
            <person name="Watanabe M."/>
            <person name="Kojima H."/>
            <person name="Fukui M."/>
        </authorList>
    </citation>
    <scope>NUCLEOTIDE SEQUENCE [LARGE SCALE GENOMIC DNA]</scope>
    <source>
        <strain evidence="7">SPP2</strain>
    </source>
</reference>
<evidence type="ECO:0000256" key="3">
    <source>
        <dbReference type="ARBA" id="ARBA00022803"/>
    </source>
</evidence>
<dbReference type="EMBL" id="AP018042">
    <property type="protein sequence ID" value="BAX79722.1"/>
    <property type="molecule type" value="Genomic_DNA"/>
</dbReference>
<dbReference type="InterPro" id="IPR019734">
    <property type="entry name" value="TPR_rpt"/>
</dbReference>
<dbReference type="SUPFAM" id="SSF48452">
    <property type="entry name" value="TPR-like"/>
    <property type="match status" value="2"/>
</dbReference>
<protein>
    <recommendedName>
        <fullName evidence="5">Outer membrane lipoprotein BamD-like domain-containing protein</fullName>
    </recommendedName>
</protein>
<dbReference type="PROSITE" id="PS50005">
    <property type="entry name" value="TPR"/>
    <property type="match status" value="1"/>
</dbReference>
<feature type="domain" description="Outer membrane lipoprotein BamD-like" evidence="5">
    <location>
        <begin position="495"/>
        <end position="605"/>
    </location>
</feature>
<keyword evidence="2" id="KW-0677">Repeat</keyword>
<feature type="repeat" description="TPR" evidence="4">
    <location>
        <begin position="557"/>
        <end position="590"/>
    </location>
</feature>
<organism evidence="6 7">
    <name type="scientific">Labilibaculum antarcticum</name>
    <dbReference type="NCBI Taxonomy" id="1717717"/>
    <lineage>
        <taxon>Bacteria</taxon>
        <taxon>Pseudomonadati</taxon>
        <taxon>Bacteroidota</taxon>
        <taxon>Bacteroidia</taxon>
        <taxon>Marinilabiliales</taxon>
        <taxon>Marinifilaceae</taxon>
        <taxon>Labilibaculum</taxon>
    </lineage>
</organism>
<evidence type="ECO:0000256" key="2">
    <source>
        <dbReference type="ARBA" id="ARBA00022737"/>
    </source>
</evidence>
<dbReference type="InterPro" id="IPR051685">
    <property type="entry name" value="Ycf3/AcsC/BcsC/TPR_MFPF"/>
</dbReference>